<dbReference type="InterPro" id="IPR050519">
    <property type="entry name" value="Glycosyltransf_28_UgtP"/>
</dbReference>
<evidence type="ECO:0000313" key="8">
    <source>
        <dbReference type="Proteomes" id="UP000570010"/>
    </source>
</evidence>
<proteinExistence type="inferred from homology"/>
<evidence type="ECO:0000256" key="3">
    <source>
        <dbReference type="ARBA" id="ARBA00022679"/>
    </source>
</evidence>
<evidence type="ECO:0000259" key="4">
    <source>
        <dbReference type="Pfam" id="PF06925"/>
    </source>
</evidence>
<keyword evidence="7" id="KW-1185">Reference proteome</keyword>
<evidence type="ECO:0000256" key="2">
    <source>
        <dbReference type="ARBA" id="ARBA00022676"/>
    </source>
</evidence>
<dbReference type="RefSeq" id="WP_163239577.1">
    <property type="nucleotide sequence ID" value="NZ_JAAIWN010000003.1"/>
</dbReference>
<dbReference type="Gene3D" id="3.40.50.2000">
    <property type="entry name" value="Glycogen Phosphorylase B"/>
    <property type="match status" value="1"/>
</dbReference>
<dbReference type="Proteomes" id="UP000472971">
    <property type="component" value="Unassembled WGS sequence"/>
</dbReference>
<dbReference type="GO" id="GO:0009247">
    <property type="term" value="P:glycolipid biosynthetic process"/>
    <property type="evidence" value="ECO:0007669"/>
    <property type="project" value="InterPro"/>
</dbReference>
<dbReference type="Proteomes" id="UP000570010">
    <property type="component" value="Unassembled WGS sequence"/>
</dbReference>
<name>A0A6B3VWY8_9BACI</name>
<dbReference type="PANTHER" id="PTHR43025">
    <property type="entry name" value="MONOGALACTOSYLDIACYLGLYCEROL SYNTHASE"/>
    <property type="match status" value="1"/>
</dbReference>
<keyword evidence="2" id="KW-0328">Glycosyltransferase</keyword>
<feature type="domain" description="Diacylglycerol glucosyltransferase N-terminal" evidence="4">
    <location>
        <begin position="16"/>
        <end position="182"/>
    </location>
</feature>
<dbReference type="SUPFAM" id="SSF53756">
    <property type="entry name" value="UDP-Glycosyltransferase/glycogen phosphorylase"/>
    <property type="match status" value="1"/>
</dbReference>
<reference evidence="5 8" key="2">
    <citation type="submission" date="2020-07" db="EMBL/GenBank/DDBJ databases">
        <authorList>
            <person name="Feng H."/>
        </authorList>
    </citation>
    <scope>NUCLEOTIDE SEQUENCE [LARGE SCALE GENOMIC DNA]</scope>
    <source>
        <strain evidence="8">s-12</strain>
        <strain evidence="5">S-12</strain>
    </source>
</reference>
<sequence length="365" mass="42481">MRKILILPFLQMPSGHHQVADALSTYLKAIDNRLEIKKVDIFHYTSRLAEQASTYLYLKAIKLMPSVYGLLYRYNACRVYETNKRYFFYEQLFLKRMKKLIVQENPDIIICTHCLPSYLLNLLKRNGYLSVPVINAYTDYFINTVWGISDIDLHLAPSDEMKHFLESRAVSPEKIAVTGIPVHPHITRKMRKIVKKVSPFHVLVSGGHLGVGLVEKLFDVTNLSGKIKYFVLCGKNQKLFRKITSFHTSILEPISYISSRPEMNRLYEQMDLVLSKPGWITISECFQKELPLCLLKALPGQEEWNRHYLLKEKLTIPIVGEQMEKSLLLFLEDEKAKQQFQQRLSAYVSELENINVVLQEFLIKH</sequence>
<gene>
    <name evidence="6" type="ORF">G4D64_01915</name>
    <name evidence="5" type="ORF">H1Z61_01920</name>
</gene>
<reference evidence="6 7" key="1">
    <citation type="submission" date="2020-02" db="EMBL/GenBank/DDBJ databases">
        <title>Bacillus aquiflavi sp. nov., isolated from yellow water of strong flavor Chinese baijiu in Yibin region of China.</title>
        <authorList>
            <person name="Xie J."/>
        </authorList>
    </citation>
    <scope>NUCLEOTIDE SEQUENCE [LARGE SCALE GENOMIC DNA]</scope>
    <source>
        <strain evidence="6 7">3H-10</strain>
    </source>
</reference>
<keyword evidence="3" id="KW-0808">Transferase</keyword>
<dbReference type="PANTHER" id="PTHR43025:SF3">
    <property type="entry name" value="MONOGALACTOSYLDIACYLGLYCEROL SYNTHASE 1, CHLOROPLASTIC"/>
    <property type="match status" value="1"/>
</dbReference>
<dbReference type="EMBL" id="JACEIO010000003">
    <property type="protein sequence ID" value="MBA4535928.1"/>
    <property type="molecule type" value="Genomic_DNA"/>
</dbReference>
<evidence type="ECO:0000313" key="5">
    <source>
        <dbReference type="EMBL" id="MBA4535928.1"/>
    </source>
</evidence>
<accession>A0A6B3VWY8</accession>
<evidence type="ECO:0000313" key="6">
    <source>
        <dbReference type="EMBL" id="NEY80303.1"/>
    </source>
</evidence>
<evidence type="ECO:0000313" key="7">
    <source>
        <dbReference type="Proteomes" id="UP000472971"/>
    </source>
</evidence>
<dbReference type="GO" id="GO:0016020">
    <property type="term" value="C:membrane"/>
    <property type="evidence" value="ECO:0007669"/>
    <property type="project" value="GOC"/>
</dbReference>
<comment type="similarity">
    <text evidence="1">Belongs to the glycosyltransferase 28 family.</text>
</comment>
<protein>
    <recommendedName>
        <fullName evidence="4">Diacylglycerol glucosyltransferase N-terminal domain-containing protein</fullName>
    </recommendedName>
</protein>
<dbReference type="Pfam" id="PF06925">
    <property type="entry name" value="MGDG_synth"/>
    <property type="match status" value="1"/>
</dbReference>
<dbReference type="AlphaFoldDB" id="A0A6B3VWY8"/>
<dbReference type="InterPro" id="IPR009695">
    <property type="entry name" value="Diacylglyc_glucosyltr_N"/>
</dbReference>
<organism evidence="6 7">
    <name type="scientific">Bacillus aquiflavi</name>
    <dbReference type="NCBI Taxonomy" id="2672567"/>
    <lineage>
        <taxon>Bacteria</taxon>
        <taxon>Bacillati</taxon>
        <taxon>Bacillota</taxon>
        <taxon>Bacilli</taxon>
        <taxon>Bacillales</taxon>
        <taxon>Bacillaceae</taxon>
        <taxon>Bacillus</taxon>
    </lineage>
</organism>
<dbReference type="EMBL" id="JAAIWN010000003">
    <property type="protein sequence ID" value="NEY80303.1"/>
    <property type="molecule type" value="Genomic_DNA"/>
</dbReference>
<evidence type="ECO:0000256" key="1">
    <source>
        <dbReference type="ARBA" id="ARBA00006962"/>
    </source>
</evidence>
<dbReference type="GO" id="GO:0016758">
    <property type="term" value="F:hexosyltransferase activity"/>
    <property type="evidence" value="ECO:0007669"/>
    <property type="project" value="InterPro"/>
</dbReference>
<comment type="caution">
    <text evidence="6">The sequence shown here is derived from an EMBL/GenBank/DDBJ whole genome shotgun (WGS) entry which is preliminary data.</text>
</comment>